<evidence type="ECO:0000313" key="3">
    <source>
        <dbReference type="Proteomes" id="UP000197032"/>
    </source>
</evidence>
<dbReference type="Proteomes" id="UP000197032">
    <property type="component" value="Unassembled WGS sequence"/>
</dbReference>
<evidence type="ECO:0000256" key="1">
    <source>
        <dbReference type="SAM" id="Phobius"/>
    </source>
</evidence>
<accession>A0A1Z5HU81</accession>
<name>A0A1Z5HU81_9FIRM</name>
<reference evidence="3" key="1">
    <citation type="journal article" date="2017" name="Appl. Environ. Microbiol.">
        <title>Genomic Analysis of Calderihabitans maritimus KKC1, a Thermophilic, Hydrogenogenic, Carboxydotrophic Bacterium Isolated from Marine Sediment.</title>
        <authorList>
            <person name="Omae K."/>
            <person name="Yoneda Y."/>
            <person name="Fukuyama Y."/>
            <person name="Yoshida T."/>
            <person name="Sako Y."/>
        </authorList>
    </citation>
    <scope>NUCLEOTIDE SEQUENCE [LARGE SCALE GENOMIC DNA]</scope>
    <source>
        <strain evidence="3">KKC1</strain>
    </source>
</reference>
<comment type="caution">
    <text evidence="2">The sequence shown here is derived from an EMBL/GenBank/DDBJ whole genome shotgun (WGS) entry which is preliminary data.</text>
</comment>
<gene>
    <name evidence="2" type="ORF">KKC1_20530</name>
</gene>
<keyword evidence="1" id="KW-0472">Membrane</keyword>
<dbReference type="AlphaFoldDB" id="A0A1Z5HU81"/>
<keyword evidence="1" id="KW-0812">Transmembrane</keyword>
<dbReference type="EMBL" id="BDGJ01000111">
    <property type="protein sequence ID" value="GAW92907.1"/>
    <property type="molecule type" value="Genomic_DNA"/>
</dbReference>
<evidence type="ECO:0000313" key="2">
    <source>
        <dbReference type="EMBL" id="GAW92907.1"/>
    </source>
</evidence>
<organism evidence="2 3">
    <name type="scientific">Calderihabitans maritimus</name>
    <dbReference type="NCBI Taxonomy" id="1246530"/>
    <lineage>
        <taxon>Bacteria</taxon>
        <taxon>Bacillati</taxon>
        <taxon>Bacillota</taxon>
        <taxon>Clostridia</taxon>
        <taxon>Neomoorellales</taxon>
        <taxon>Calderihabitantaceae</taxon>
        <taxon>Calderihabitans</taxon>
    </lineage>
</organism>
<protein>
    <submittedName>
        <fullName evidence="2">Uncharacterized protein</fullName>
    </submittedName>
</protein>
<sequence>MPVGSKGGHVLVDSHRIILPDKSFGILAFIVLNPYFAAAIGWDLKPKPFHYFIIGCLQ</sequence>
<keyword evidence="1" id="KW-1133">Transmembrane helix</keyword>
<proteinExistence type="predicted"/>
<feature type="transmembrane region" description="Helical" evidence="1">
    <location>
        <begin position="24"/>
        <end position="42"/>
    </location>
</feature>
<keyword evidence="3" id="KW-1185">Reference proteome</keyword>